<proteinExistence type="predicted"/>
<dbReference type="EMBL" id="JARKIB010000011">
    <property type="protein sequence ID" value="KAJ7775208.1"/>
    <property type="molecule type" value="Genomic_DNA"/>
</dbReference>
<feature type="region of interest" description="Disordered" evidence="1">
    <location>
        <begin position="370"/>
        <end position="407"/>
    </location>
</feature>
<feature type="domain" description="F-box" evidence="2">
    <location>
        <begin position="59"/>
        <end position="115"/>
    </location>
</feature>
<feature type="compositionally biased region" description="Acidic residues" evidence="1">
    <location>
        <begin position="382"/>
        <end position="407"/>
    </location>
</feature>
<evidence type="ECO:0000259" key="2">
    <source>
        <dbReference type="Pfam" id="PF12937"/>
    </source>
</evidence>
<accession>A0AAD7JZN1</accession>
<evidence type="ECO:0000256" key="1">
    <source>
        <dbReference type="SAM" id="MobiDB-lite"/>
    </source>
</evidence>
<dbReference type="AlphaFoldDB" id="A0AAD7JZN1"/>
<protein>
    <recommendedName>
        <fullName evidence="2">F-box domain-containing protein</fullName>
    </recommendedName>
</protein>
<name>A0AAD7JZN1_9AGAR</name>
<evidence type="ECO:0000313" key="4">
    <source>
        <dbReference type="Proteomes" id="UP001215598"/>
    </source>
</evidence>
<comment type="caution">
    <text evidence="3">The sequence shown here is derived from an EMBL/GenBank/DDBJ whole genome shotgun (WGS) entry which is preliminary data.</text>
</comment>
<dbReference type="Pfam" id="PF12937">
    <property type="entry name" value="F-box-like"/>
    <property type="match status" value="1"/>
</dbReference>
<dbReference type="Gene3D" id="1.20.1280.50">
    <property type="match status" value="1"/>
</dbReference>
<evidence type="ECO:0000313" key="3">
    <source>
        <dbReference type="EMBL" id="KAJ7775208.1"/>
    </source>
</evidence>
<dbReference type="Proteomes" id="UP001215598">
    <property type="component" value="Unassembled WGS sequence"/>
</dbReference>
<organism evidence="3 4">
    <name type="scientific">Mycena metata</name>
    <dbReference type="NCBI Taxonomy" id="1033252"/>
    <lineage>
        <taxon>Eukaryota</taxon>
        <taxon>Fungi</taxon>
        <taxon>Dikarya</taxon>
        <taxon>Basidiomycota</taxon>
        <taxon>Agaricomycotina</taxon>
        <taxon>Agaricomycetes</taxon>
        <taxon>Agaricomycetidae</taxon>
        <taxon>Agaricales</taxon>
        <taxon>Marasmiineae</taxon>
        <taxon>Mycenaceae</taxon>
        <taxon>Mycena</taxon>
    </lineage>
</organism>
<gene>
    <name evidence="3" type="ORF">B0H16DRAFT_1880327</name>
</gene>
<keyword evidence="4" id="KW-1185">Reference proteome</keyword>
<dbReference type="InterPro" id="IPR001810">
    <property type="entry name" value="F-box_dom"/>
</dbReference>
<reference evidence="3" key="1">
    <citation type="submission" date="2023-03" db="EMBL/GenBank/DDBJ databases">
        <title>Massive genome expansion in bonnet fungi (Mycena s.s.) driven by repeated elements and novel gene families across ecological guilds.</title>
        <authorList>
            <consortium name="Lawrence Berkeley National Laboratory"/>
            <person name="Harder C.B."/>
            <person name="Miyauchi S."/>
            <person name="Viragh M."/>
            <person name="Kuo A."/>
            <person name="Thoen E."/>
            <person name="Andreopoulos B."/>
            <person name="Lu D."/>
            <person name="Skrede I."/>
            <person name="Drula E."/>
            <person name="Henrissat B."/>
            <person name="Morin E."/>
            <person name="Kohler A."/>
            <person name="Barry K."/>
            <person name="LaButti K."/>
            <person name="Morin E."/>
            <person name="Salamov A."/>
            <person name="Lipzen A."/>
            <person name="Mereny Z."/>
            <person name="Hegedus B."/>
            <person name="Baldrian P."/>
            <person name="Stursova M."/>
            <person name="Weitz H."/>
            <person name="Taylor A."/>
            <person name="Grigoriev I.V."/>
            <person name="Nagy L.G."/>
            <person name="Martin F."/>
            <person name="Kauserud H."/>
        </authorList>
    </citation>
    <scope>NUCLEOTIDE SEQUENCE</scope>
    <source>
        <strain evidence="3">CBHHK182m</strain>
    </source>
</reference>
<sequence>MKTLHQNAALDEKASRAADRSRIVEIEAKIWELTRSIHILQKEADSAQDRLDAYTYPVLTLPPEIVSEIFVHFIPVYPRRAPTNGLGSPLTLAQICRPWREIAFSTPRLWRAVHMSVSSKTTLDEQLNLVESSLARSGSCLLSIQLSSQWYEDHIPLIDLVAPHCERLQHLKLCVFAFTNFHWDSLQRPLLSLRSLTVAGTVAIDRLPTVFLSAPLLNKVALGAYNEYYADWRSILPWSQLSVLTVESIGLDHCALLLALAPKLVFCMFVVISVHIRPNYTPIPPCQFLETLAFRTKFPMELLQGFWERLTLPALRDLQICEVFLGPDPVEGLRVSLSRSQCGPSRICVLDGKKPLKQYRKAMPLVVFSKGRQPPSRKPDELTDIEDLEQLDWGDAGSEDSDPDNEA</sequence>